<dbReference type="InterPro" id="IPR013216">
    <property type="entry name" value="Methyltransf_11"/>
</dbReference>
<dbReference type="Proteomes" id="UP000239576">
    <property type="component" value="Unassembled WGS sequence"/>
</dbReference>
<dbReference type="GO" id="GO:0032259">
    <property type="term" value="P:methylation"/>
    <property type="evidence" value="ECO:0007669"/>
    <property type="project" value="UniProtKB-KW"/>
</dbReference>
<evidence type="ECO:0000259" key="4">
    <source>
        <dbReference type="Pfam" id="PF08241"/>
    </source>
</evidence>
<organism evidence="5 6">
    <name type="scientific">Stenomitos frigidus ULC18</name>
    <dbReference type="NCBI Taxonomy" id="2107698"/>
    <lineage>
        <taxon>Bacteria</taxon>
        <taxon>Bacillati</taxon>
        <taxon>Cyanobacteriota</taxon>
        <taxon>Cyanophyceae</taxon>
        <taxon>Leptolyngbyales</taxon>
        <taxon>Leptolyngbyaceae</taxon>
        <taxon>Stenomitos</taxon>
    </lineage>
</organism>
<evidence type="ECO:0000313" key="5">
    <source>
        <dbReference type="EMBL" id="PSB35725.1"/>
    </source>
</evidence>
<dbReference type="AlphaFoldDB" id="A0A2T1ESL8"/>
<gene>
    <name evidence="5" type="ORF">C7B82_00450</name>
</gene>
<dbReference type="InterPro" id="IPR029063">
    <property type="entry name" value="SAM-dependent_MTases_sf"/>
</dbReference>
<dbReference type="SUPFAM" id="SSF53335">
    <property type="entry name" value="S-adenosyl-L-methionine-dependent methyltransferases"/>
    <property type="match status" value="1"/>
</dbReference>
<protein>
    <recommendedName>
        <fullName evidence="4">Methyltransferase type 11 domain-containing protein</fullName>
    </recommendedName>
</protein>
<keyword evidence="2" id="KW-0808">Transferase</keyword>
<dbReference type="EMBL" id="PVWK01000004">
    <property type="protein sequence ID" value="PSB35725.1"/>
    <property type="molecule type" value="Genomic_DNA"/>
</dbReference>
<dbReference type="Gene3D" id="3.40.50.150">
    <property type="entry name" value="Vaccinia Virus protein VP39"/>
    <property type="match status" value="1"/>
</dbReference>
<comment type="caution">
    <text evidence="5">The sequence shown here is derived from an EMBL/GenBank/DDBJ whole genome shotgun (WGS) entry which is preliminary data.</text>
</comment>
<keyword evidence="3" id="KW-0949">S-adenosyl-L-methionine</keyword>
<keyword evidence="1" id="KW-0489">Methyltransferase</keyword>
<dbReference type="PANTHER" id="PTHR43464">
    <property type="entry name" value="METHYLTRANSFERASE"/>
    <property type="match status" value="1"/>
</dbReference>
<evidence type="ECO:0000256" key="2">
    <source>
        <dbReference type="ARBA" id="ARBA00022679"/>
    </source>
</evidence>
<evidence type="ECO:0000256" key="1">
    <source>
        <dbReference type="ARBA" id="ARBA00022603"/>
    </source>
</evidence>
<accession>A0A2T1ESL8</accession>
<reference evidence="5 6" key="2">
    <citation type="submission" date="2018-03" db="EMBL/GenBank/DDBJ databases">
        <title>The ancient ancestry and fast evolution of plastids.</title>
        <authorList>
            <person name="Moore K.R."/>
            <person name="Magnabosco C."/>
            <person name="Momper L."/>
            <person name="Gold D.A."/>
            <person name="Bosak T."/>
            <person name="Fournier G.P."/>
        </authorList>
    </citation>
    <scope>NUCLEOTIDE SEQUENCE [LARGE SCALE GENOMIC DNA]</scope>
    <source>
        <strain evidence="5 6">ULC18</strain>
    </source>
</reference>
<dbReference type="CDD" id="cd02440">
    <property type="entry name" value="AdoMet_MTases"/>
    <property type="match status" value="1"/>
</dbReference>
<evidence type="ECO:0000313" key="6">
    <source>
        <dbReference type="Proteomes" id="UP000239576"/>
    </source>
</evidence>
<sequence length="234" mass="26815">MQDFYSVENAKKFNWSSISGNLNPERVSHLNRYLLGKKILDAGCGGGAYVEFLSQKNFEITGIDKYNQFLDVARERGQSGTYVQGDVTDLPFADKTFDCTYCFDVLEHVDDHLAIQELIRVTEKRLIIAVPKEDETMHRFGLTFAHYQDKTHLRNYTSKSLEELFLSTNHSSFHVFTELDIPTKYLVREMIEFSSSELISNGISQKILKKLSRLILNLLSYRKVATGLIAVINL</sequence>
<keyword evidence="6" id="KW-1185">Reference proteome</keyword>
<name>A0A2T1ESL8_9CYAN</name>
<proteinExistence type="predicted"/>
<dbReference type="OrthoDB" id="9772751at2"/>
<evidence type="ECO:0000256" key="3">
    <source>
        <dbReference type="ARBA" id="ARBA00022691"/>
    </source>
</evidence>
<dbReference type="Pfam" id="PF08241">
    <property type="entry name" value="Methyltransf_11"/>
    <property type="match status" value="1"/>
</dbReference>
<dbReference type="GO" id="GO:0008757">
    <property type="term" value="F:S-adenosylmethionine-dependent methyltransferase activity"/>
    <property type="evidence" value="ECO:0007669"/>
    <property type="project" value="InterPro"/>
</dbReference>
<feature type="domain" description="Methyltransferase type 11" evidence="4">
    <location>
        <begin position="40"/>
        <end position="124"/>
    </location>
</feature>
<dbReference type="RefSeq" id="WP_146141009.1">
    <property type="nucleotide sequence ID" value="NZ_CAWNSW010000016.1"/>
</dbReference>
<dbReference type="PANTHER" id="PTHR43464:SF19">
    <property type="entry name" value="UBIQUINONE BIOSYNTHESIS O-METHYLTRANSFERASE, MITOCHONDRIAL"/>
    <property type="match status" value="1"/>
</dbReference>
<reference evidence="6" key="1">
    <citation type="submission" date="2018-02" db="EMBL/GenBank/DDBJ databases">
        <authorList>
            <person name="Moore K."/>
            <person name="Momper L."/>
        </authorList>
    </citation>
    <scope>NUCLEOTIDE SEQUENCE [LARGE SCALE GENOMIC DNA]</scope>
    <source>
        <strain evidence="6">ULC18</strain>
    </source>
</reference>